<evidence type="ECO:0008006" key="3">
    <source>
        <dbReference type="Google" id="ProtNLM"/>
    </source>
</evidence>
<dbReference type="InterPro" id="IPR012334">
    <property type="entry name" value="Pectin_lyas_fold"/>
</dbReference>
<dbReference type="PROSITE" id="PS51257">
    <property type="entry name" value="PROKAR_LIPOPROTEIN"/>
    <property type="match status" value="1"/>
</dbReference>
<evidence type="ECO:0000313" key="1">
    <source>
        <dbReference type="EMBL" id="RVU47439.1"/>
    </source>
</evidence>
<proteinExistence type="predicted"/>
<dbReference type="SUPFAM" id="SSF51126">
    <property type="entry name" value="Pectin lyase-like"/>
    <property type="match status" value="1"/>
</dbReference>
<gene>
    <name evidence="1" type="ORF">EOE66_06770</name>
</gene>
<dbReference type="OrthoDB" id="8878147at2"/>
<name>A0A437RL08_9BURK</name>
<keyword evidence="2" id="KW-1185">Reference proteome</keyword>
<protein>
    <recommendedName>
        <fullName evidence="3">Right handed beta helix domain-containing protein</fullName>
    </recommendedName>
</protein>
<comment type="caution">
    <text evidence="1">The sequence shown here is derived from an EMBL/GenBank/DDBJ whole genome shotgun (WGS) entry which is preliminary data.</text>
</comment>
<accession>A0A437RL08</accession>
<dbReference type="Gene3D" id="2.160.20.10">
    <property type="entry name" value="Single-stranded right-handed beta-helix, Pectin lyase-like"/>
    <property type="match status" value="1"/>
</dbReference>
<dbReference type="EMBL" id="SACR01000002">
    <property type="protein sequence ID" value="RVU47439.1"/>
    <property type="molecule type" value="Genomic_DNA"/>
</dbReference>
<reference evidence="1 2" key="1">
    <citation type="submission" date="2019-01" db="EMBL/GenBank/DDBJ databases">
        <authorList>
            <person name="Chen W.-M."/>
        </authorList>
    </citation>
    <scope>NUCLEOTIDE SEQUENCE [LARGE SCALE GENOMIC DNA]</scope>
    <source>
        <strain evidence="1 2">KYPY4</strain>
    </source>
</reference>
<organism evidence="1 2">
    <name type="scientific">Rubrivivax rivuli</name>
    <dbReference type="NCBI Taxonomy" id="1862385"/>
    <lineage>
        <taxon>Bacteria</taxon>
        <taxon>Pseudomonadati</taxon>
        <taxon>Pseudomonadota</taxon>
        <taxon>Betaproteobacteria</taxon>
        <taxon>Burkholderiales</taxon>
        <taxon>Sphaerotilaceae</taxon>
        <taxon>Rubrivivax</taxon>
    </lineage>
</organism>
<evidence type="ECO:0000313" key="2">
    <source>
        <dbReference type="Proteomes" id="UP000285575"/>
    </source>
</evidence>
<dbReference type="RefSeq" id="WP_128227902.1">
    <property type="nucleotide sequence ID" value="NZ_SACR01000002.1"/>
</dbReference>
<dbReference type="AlphaFoldDB" id="A0A437RL08"/>
<dbReference type="Proteomes" id="UP000285575">
    <property type="component" value="Unassembled WGS sequence"/>
</dbReference>
<sequence length="399" mass="42971">MRAAGAALWSGSRRWAWSRGVALGLCVLGACAAAIATPGNAWVVTPEGGPAALADAVARAADGDTVELMPGEYKGKLLLEQRRLTLRGTGKVVVQGAGQPGEHKALWTVRGGEVLIEGIEFRGARAKDGSGAGVLLDGGKLTLRKVQLFDNEYGLLAVNSPQAELTIENCVFGQAPKVEGGLHHLLNVGRVAKLRITGSRFQQGFEGHLIKSRAREAFIAYNFIHDGVRGGASYEIELAAGGLATVIGNVIGQGVDSQNRVLLSYGNEGRAWDRNELYVAHNTFVHYGWLPAWFMRVFDDRVGPDVRVHAVNNLLVGPGVFWLAARGEFAGNRHVTRGMLQDIWTNGFELPPGAMWRDKGVDPGKINGQDLRPQAEFEWPVGTRALQPATSWTPGAFQR</sequence>
<dbReference type="InterPro" id="IPR011050">
    <property type="entry name" value="Pectin_lyase_fold/virulence"/>
</dbReference>